<dbReference type="EMBL" id="JAUIRO010000002">
    <property type="protein sequence ID" value="KAK0728567.1"/>
    <property type="molecule type" value="Genomic_DNA"/>
</dbReference>
<sequence length="59" mass="6754">MIPFVLCRVGRSIIIFGARSVACFEERNKERKKGNCKIKNEEREGAGLNKIPGCQVRFR</sequence>
<gene>
    <name evidence="1" type="ORF">B0T26DRAFT_698472</name>
</gene>
<dbReference type="RefSeq" id="XP_060301422.1">
    <property type="nucleotide sequence ID" value="XM_060441433.1"/>
</dbReference>
<organism evidence="1 2">
    <name type="scientific">Lasiosphaeria miniovina</name>
    <dbReference type="NCBI Taxonomy" id="1954250"/>
    <lineage>
        <taxon>Eukaryota</taxon>
        <taxon>Fungi</taxon>
        <taxon>Dikarya</taxon>
        <taxon>Ascomycota</taxon>
        <taxon>Pezizomycotina</taxon>
        <taxon>Sordariomycetes</taxon>
        <taxon>Sordariomycetidae</taxon>
        <taxon>Sordariales</taxon>
        <taxon>Lasiosphaeriaceae</taxon>
        <taxon>Lasiosphaeria</taxon>
    </lineage>
</organism>
<reference evidence="1" key="1">
    <citation type="submission" date="2023-06" db="EMBL/GenBank/DDBJ databases">
        <title>Genome-scale phylogeny and comparative genomics of the fungal order Sordariales.</title>
        <authorList>
            <consortium name="Lawrence Berkeley National Laboratory"/>
            <person name="Hensen N."/>
            <person name="Bonometti L."/>
            <person name="Westerberg I."/>
            <person name="Brannstrom I.O."/>
            <person name="Guillou S."/>
            <person name="Cros-Aarteil S."/>
            <person name="Calhoun S."/>
            <person name="Haridas S."/>
            <person name="Kuo A."/>
            <person name="Mondo S."/>
            <person name="Pangilinan J."/>
            <person name="Riley R."/>
            <person name="LaButti K."/>
            <person name="Andreopoulos B."/>
            <person name="Lipzen A."/>
            <person name="Chen C."/>
            <person name="Yanf M."/>
            <person name="Daum C."/>
            <person name="Ng V."/>
            <person name="Clum A."/>
            <person name="Steindorff A."/>
            <person name="Ohm R."/>
            <person name="Martin F."/>
            <person name="Silar P."/>
            <person name="Natvig D."/>
            <person name="Lalanne C."/>
            <person name="Gautier V."/>
            <person name="Ament-velasquez S.L."/>
            <person name="Kruys A."/>
            <person name="Hutchinson M.I."/>
            <person name="Powell A.J."/>
            <person name="Barry K."/>
            <person name="Miller A.N."/>
            <person name="Grigoriev I.V."/>
            <person name="Debuchy R."/>
            <person name="Gladieux P."/>
            <person name="Thoren M.H."/>
            <person name="Johannesson H."/>
        </authorList>
    </citation>
    <scope>NUCLEOTIDE SEQUENCE</scope>
    <source>
        <strain evidence="1">SMH2392-1A</strain>
    </source>
</reference>
<evidence type="ECO:0000313" key="2">
    <source>
        <dbReference type="Proteomes" id="UP001172101"/>
    </source>
</evidence>
<accession>A0AA40B6M5</accession>
<protein>
    <submittedName>
        <fullName evidence="1">Uncharacterized protein</fullName>
    </submittedName>
</protein>
<dbReference type="GeneID" id="85324703"/>
<evidence type="ECO:0000313" key="1">
    <source>
        <dbReference type="EMBL" id="KAK0728567.1"/>
    </source>
</evidence>
<comment type="caution">
    <text evidence="1">The sequence shown here is derived from an EMBL/GenBank/DDBJ whole genome shotgun (WGS) entry which is preliminary data.</text>
</comment>
<dbReference type="AlphaFoldDB" id="A0AA40B6M5"/>
<dbReference type="Proteomes" id="UP001172101">
    <property type="component" value="Unassembled WGS sequence"/>
</dbReference>
<name>A0AA40B6M5_9PEZI</name>
<keyword evidence="2" id="KW-1185">Reference proteome</keyword>
<proteinExistence type="predicted"/>